<sequence>MPDVANDLAYCGSSKQTKQQKQAKNSSEGEGVEKVPESALFFFICARDSQREEKQNNKTKLNKNNHKKKKKEVEAGDVVGEQRRINGDKRKFMTLSCRLECQATRLIGCWGFPLYPLIPLCGKPRVFSRRQWVPRKLFPLACKHRTKKKEHTKRKEGSVSHSGGWE</sequence>
<keyword evidence="3" id="KW-1185">Reference proteome</keyword>
<feature type="region of interest" description="Disordered" evidence="1">
    <location>
        <begin position="144"/>
        <end position="166"/>
    </location>
</feature>
<name>A0AAV4P0Y9_CAEEX</name>
<proteinExistence type="predicted"/>
<comment type="caution">
    <text evidence="2">The sequence shown here is derived from an EMBL/GenBank/DDBJ whole genome shotgun (WGS) entry which is preliminary data.</text>
</comment>
<feature type="compositionally biased region" description="Low complexity" evidence="1">
    <location>
        <begin position="13"/>
        <end position="26"/>
    </location>
</feature>
<reference evidence="2 3" key="1">
    <citation type="submission" date="2021-06" db="EMBL/GenBank/DDBJ databases">
        <title>Caerostris extrusa draft genome.</title>
        <authorList>
            <person name="Kono N."/>
            <person name="Arakawa K."/>
        </authorList>
    </citation>
    <scope>NUCLEOTIDE SEQUENCE [LARGE SCALE GENOMIC DNA]</scope>
</reference>
<accession>A0AAV4P0Y9</accession>
<gene>
    <name evidence="2" type="ORF">CEXT_755501</name>
</gene>
<feature type="region of interest" description="Disordered" evidence="1">
    <location>
        <begin position="53"/>
        <end position="76"/>
    </location>
</feature>
<feature type="region of interest" description="Disordered" evidence="1">
    <location>
        <begin position="1"/>
        <end position="33"/>
    </location>
</feature>
<feature type="compositionally biased region" description="Basic residues" evidence="1">
    <location>
        <begin position="60"/>
        <end position="70"/>
    </location>
</feature>
<organism evidence="2 3">
    <name type="scientific">Caerostris extrusa</name>
    <name type="common">Bark spider</name>
    <name type="synonym">Caerostris bankana</name>
    <dbReference type="NCBI Taxonomy" id="172846"/>
    <lineage>
        <taxon>Eukaryota</taxon>
        <taxon>Metazoa</taxon>
        <taxon>Ecdysozoa</taxon>
        <taxon>Arthropoda</taxon>
        <taxon>Chelicerata</taxon>
        <taxon>Arachnida</taxon>
        <taxon>Araneae</taxon>
        <taxon>Araneomorphae</taxon>
        <taxon>Entelegynae</taxon>
        <taxon>Araneoidea</taxon>
        <taxon>Araneidae</taxon>
        <taxon>Caerostris</taxon>
    </lineage>
</organism>
<protein>
    <submittedName>
        <fullName evidence="2">Uncharacterized protein</fullName>
    </submittedName>
</protein>
<evidence type="ECO:0000313" key="2">
    <source>
        <dbReference type="EMBL" id="GIX90688.1"/>
    </source>
</evidence>
<evidence type="ECO:0000313" key="3">
    <source>
        <dbReference type="Proteomes" id="UP001054945"/>
    </source>
</evidence>
<dbReference type="Proteomes" id="UP001054945">
    <property type="component" value="Unassembled WGS sequence"/>
</dbReference>
<evidence type="ECO:0000256" key="1">
    <source>
        <dbReference type="SAM" id="MobiDB-lite"/>
    </source>
</evidence>
<dbReference type="AlphaFoldDB" id="A0AAV4P0Y9"/>
<dbReference type="EMBL" id="BPLR01021522">
    <property type="protein sequence ID" value="GIX90688.1"/>
    <property type="molecule type" value="Genomic_DNA"/>
</dbReference>